<evidence type="ECO:0000313" key="2">
    <source>
        <dbReference type="Proteomes" id="UP000297407"/>
    </source>
</evidence>
<organism evidence="1 2">
    <name type="scientific">Flavobacterium humi</name>
    <dbReference type="NCBI Taxonomy" id="2562683"/>
    <lineage>
        <taxon>Bacteria</taxon>
        <taxon>Pseudomonadati</taxon>
        <taxon>Bacteroidota</taxon>
        <taxon>Flavobacteriia</taxon>
        <taxon>Flavobacteriales</taxon>
        <taxon>Flavobacteriaceae</taxon>
        <taxon>Flavobacterium</taxon>
    </lineage>
</organism>
<dbReference type="AlphaFoldDB" id="A0A4Z0L4G4"/>
<dbReference type="EMBL" id="SRLH01000008">
    <property type="protein sequence ID" value="TGD56846.1"/>
    <property type="molecule type" value="Genomic_DNA"/>
</dbReference>
<proteinExistence type="predicted"/>
<comment type="caution">
    <text evidence="1">The sequence shown here is derived from an EMBL/GenBank/DDBJ whole genome shotgun (WGS) entry which is preliminary data.</text>
</comment>
<accession>A0A4Z0L4G4</accession>
<keyword evidence="2" id="KW-1185">Reference proteome</keyword>
<dbReference type="RefSeq" id="WP_135527270.1">
    <property type="nucleotide sequence ID" value="NZ_SRLH01000008.1"/>
</dbReference>
<reference evidence="1 2" key="1">
    <citation type="submission" date="2019-04" db="EMBL/GenBank/DDBJ databases">
        <title>Flavobacterium sp. strain DS2-A Genome sequencing and assembly.</title>
        <authorList>
            <person name="Kim I."/>
        </authorList>
    </citation>
    <scope>NUCLEOTIDE SEQUENCE [LARGE SCALE GENOMIC DNA]</scope>
    <source>
        <strain evidence="1 2">DS2-A</strain>
    </source>
</reference>
<evidence type="ECO:0000313" key="1">
    <source>
        <dbReference type="EMBL" id="TGD56846.1"/>
    </source>
</evidence>
<sequence>MQIKQQSEMMVNSMIDAYAKQKPNIPAAVWQDIKKLHFNDVYLKEVKKVFQENYTEAEVKDLMATVDKYGINAYKPKPAITEKLYEVGKNFGKSVGIQIQNRLKKLGY</sequence>
<gene>
    <name evidence="1" type="ORF">E4635_13685</name>
</gene>
<dbReference type="Proteomes" id="UP000297407">
    <property type="component" value="Unassembled WGS sequence"/>
</dbReference>
<name>A0A4Z0L4G4_9FLAO</name>
<protein>
    <submittedName>
        <fullName evidence="1">Uncharacterized protein</fullName>
    </submittedName>
</protein>